<dbReference type="Pfam" id="PF06013">
    <property type="entry name" value="WXG100"/>
    <property type="match status" value="1"/>
</dbReference>
<dbReference type="RefSeq" id="WP_094028137.1">
    <property type="nucleotide sequence ID" value="NZ_NGAF01000031.1"/>
</dbReference>
<keyword evidence="3" id="KW-1185">Reference proteome</keyword>
<sequence>MVDQMRVDPVKLREASRFVADKAQVMRERLKTLDDTVGKRLLAEGWTGSAASGYDGSWTEWKKGAAVVIEALDESSFKLADAANVYEAQENRNSGGIQQCSLNM</sequence>
<evidence type="ECO:0000313" key="2">
    <source>
        <dbReference type="EMBL" id="OXR40501.1"/>
    </source>
</evidence>
<dbReference type="EMBL" id="NGAF01000031">
    <property type="protein sequence ID" value="OXR40501.1"/>
    <property type="molecule type" value="Genomic_DNA"/>
</dbReference>
<dbReference type="SUPFAM" id="SSF140453">
    <property type="entry name" value="EsxAB dimer-like"/>
    <property type="match status" value="1"/>
</dbReference>
<evidence type="ECO:0000256" key="1">
    <source>
        <dbReference type="RuleBase" id="RU362001"/>
    </source>
</evidence>
<name>A0A231GVK5_9NOCA</name>
<dbReference type="NCBIfam" id="TIGR03930">
    <property type="entry name" value="WXG100_ESAT6"/>
    <property type="match status" value="1"/>
</dbReference>
<reference evidence="2 3" key="1">
    <citation type="submission" date="2017-07" db="EMBL/GenBank/DDBJ databases">
        <title>First draft Genome Sequence of Nocardia cerradoensis isolated from human infection.</title>
        <authorList>
            <person name="Carrasco G."/>
        </authorList>
    </citation>
    <scope>NUCLEOTIDE SEQUENCE [LARGE SCALE GENOMIC DNA]</scope>
    <source>
        <strain evidence="2 3">CNM20130759</strain>
    </source>
</reference>
<dbReference type="Gene3D" id="1.10.287.1060">
    <property type="entry name" value="ESAT-6-like"/>
    <property type="match status" value="1"/>
</dbReference>
<dbReference type="InterPro" id="IPR010310">
    <property type="entry name" value="T7SS_ESAT-6-like"/>
</dbReference>
<proteinExistence type="inferred from homology"/>
<gene>
    <name evidence="2" type="ORF">B7C42_07440</name>
</gene>
<dbReference type="AlphaFoldDB" id="A0A231GVK5"/>
<comment type="caution">
    <text evidence="2">The sequence shown here is derived from an EMBL/GenBank/DDBJ whole genome shotgun (WGS) entry which is preliminary data.</text>
</comment>
<comment type="similarity">
    <text evidence="1">Belongs to the WXG100 family.</text>
</comment>
<organism evidence="2 3">
    <name type="scientific">Nocardia cerradoensis</name>
    <dbReference type="NCBI Taxonomy" id="85688"/>
    <lineage>
        <taxon>Bacteria</taxon>
        <taxon>Bacillati</taxon>
        <taxon>Actinomycetota</taxon>
        <taxon>Actinomycetes</taxon>
        <taxon>Mycobacteriales</taxon>
        <taxon>Nocardiaceae</taxon>
        <taxon>Nocardia</taxon>
    </lineage>
</organism>
<accession>A0A231GVK5</accession>
<dbReference type="InterPro" id="IPR036689">
    <property type="entry name" value="ESAT-6-like_sf"/>
</dbReference>
<protein>
    <recommendedName>
        <fullName evidence="1">ESAT-6-like protein</fullName>
    </recommendedName>
</protein>
<evidence type="ECO:0000313" key="3">
    <source>
        <dbReference type="Proteomes" id="UP000215506"/>
    </source>
</evidence>
<dbReference type="Proteomes" id="UP000215506">
    <property type="component" value="Unassembled WGS sequence"/>
</dbReference>